<evidence type="ECO:0000313" key="2">
    <source>
        <dbReference type="EMBL" id="KAJ5368584.1"/>
    </source>
</evidence>
<comment type="caution">
    <text evidence="2">The sequence shown here is derived from an EMBL/GenBank/DDBJ whole genome shotgun (WGS) entry which is preliminary data.</text>
</comment>
<name>A0A9W9S0T3_9EURO</name>
<dbReference type="PANTHER" id="PTHR28254:SF1">
    <property type="entry name" value="CYTOCHROME B-C1 COMPLEX SUBUNIT 10, MITOCHONDRIAL"/>
    <property type="match status" value="1"/>
</dbReference>
<proteinExistence type="predicted"/>
<dbReference type="Proteomes" id="UP001147782">
    <property type="component" value="Unassembled WGS sequence"/>
</dbReference>
<reference evidence="2" key="2">
    <citation type="journal article" date="2023" name="IMA Fungus">
        <title>Comparative genomic study of the Penicillium genus elucidates a diverse pangenome and 15 lateral gene transfer events.</title>
        <authorList>
            <person name="Petersen C."/>
            <person name="Sorensen T."/>
            <person name="Nielsen M.R."/>
            <person name="Sondergaard T.E."/>
            <person name="Sorensen J.L."/>
            <person name="Fitzpatrick D.A."/>
            <person name="Frisvad J.C."/>
            <person name="Nielsen K.L."/>
        </authorList>
    </citation>
    <scope>NUCLEOTIDE SEQUENCE</scope>
    <source>
        <strain evidence="2">IBT 29864</strain>
    </source>
</reference>
<keyword evidence="1" id="KW-0472">Membrane</keyword>
<keyword evidence="1" id="KW-0812">Transmembrane</keyword>
<keyword evidence="1" id="KW-1133">Transmembrane helix</keyword>
<dbReference type="GeneID" id="81440442"/>
<dbReference type="GO" id="GO:0005739">
    <property type="term" value="C:mitochondrion"/>
    <property type="evidence" value="ECO:0007669"/>
    <property type="project" value="GOC"/>
</dbReference>
<dbReference type="AlphaFoldDB" id="A0A9W9S0T3"/>
<keyword evidence="3" id="KW-1185">Reference proteome</keyword>
<dbReference type="InterPro" id="IPR019182">
    <property type="entry name" value="Cytochrome_b-c1_su10_fun"/>
</dbReference>
<dbReference type="GO" id="GO:0006122">
    <property type="term" value="P:mitochondrial electron transport, ubiquinol to cytochrome c"/>
    <property type="evidence" value="ECO:0007669"/>
    <property type="project" value="InterPro"/>
</dbReference>
<evidence type="ECO:0000256" key="1">
    <source>
        <dbReference type="SAM" id="Phobius"/>
    </source>
</evidence>
<dbReference type="RefSeq" id="XP_056553326.1">
    <property type="nucleotide sequence ID" value="XM_056701263.1"/>
</dbReference>
<dbReference type="OrthoDB" id="2391627at2759"/>
<reference evidence="2" key="1">
    <citation type="submission" date="2022-11" db="EMBL/GenBank/DDBJ databases">
        <authorList>
            <person name="Petersen C."/>
        </authorList>
    </citation>
    <scope>NUCLEOTIDE SEQUENCE</scope>
    <source>
        <strain evidence="2">IBT 29864</strain>
    </source>
</reference>
<evidence type="ECO:0008006" key="4">
    <source>
        <dbReference type="Google" id="ProtNLM"/>
    </source>
</evidence>
<dbReference type="Pfam" id="PF09796">
    <property type="entry name" value="QCR10"/>
    <property type="match status" value="1"/>
</dbReference>
<dbReference type="PANTHER" id="PTHR28254">
    <property type="entry name" value="CYTOCHROME B-C1 COMPLEX SUBUNIT 10"/>
    <property type="match status" value="1"/>
</dbReference>
<evidence type="ECO:0000313" key="3">
    <source>
        <dbReference type="Proteomes" id="UP001147782"/>
    </source>
</evidence>
<sequence>MCSSGPFLEQLSHLPTLTTMVFTPTLRRAAAQASTSAFAPKYTIPRRVAGFTIPAAVQAGTLAASFGVFAGTAALFMLGEVPRVRRDILQQIPGLDTYYDRRIAPEDNPF</sequence>
<organism evidence="2 3">
    <name type="scientific">Penicillium cataractarum</name>
    <dbReference type="NCBI Taxonomy" id="2100454"/>
    <lineage>
        <taxon>Eukaryota</taxon>
        <taxon>Fungi</taxon>
        <taxon>Dikarya</taxon>
        <taxon>Ascomycota</taxon>
        <taxon>Pezizomycotina</taxon>
        <taxon>Eurotiomycetes</taxon>
        <taxon>Eurotiomycetidae</taxon>
        <taxon>Eurotiales</taxon>
        <taxon>Aspergillaceae</taxon>
        <taxon>Penicillium</taxon>
    </lineage>
</organism>
<protein>
    <recommendedName>
        <fullName evidence="4">Cytochrome b-c1 complex subunit 10</fullName>
    </recommendedName>
</protein>
<accession>A0A9W9S0T3</accession>
<gene>
    <name evidence="2" type="ORF">N7496_008344</name>
</gene>
<feature type="transmembrane region" description="Helical" evidence="1">
    <location>
        <begin position="55"/>
        <end position="78"/>
    </location>
</feature>
<dbReference type="EMBL" id="JAPZBS010000007">
    <property type="protein sequence ID" value="KAJ5368584.1"/>
    <property type="molecule type" value="Genomic_DNA"/>
</dbReference>